<reference evidence="2" key="2">
    <citation type="submission" date="2021-04" db="EMBL/GenBank/DDBJ databases">
        <authorList>
            <person name="Gilroy R."/>
        </authorList>
    </citation>
    <scope>NUCLEOTIDE SEQUENCE</scope>
    <source>
        <strain evidence="2">B5-657</strain>
    </source>
</reference>
<dbReference type="SUPFAM" id="SSF52218">
    <property type="entry name" value="Flavoproteins"/>
    <property type="match status" value="1"/>
</dbReference>
<sequence>MKVTLLLAQCTSELLKKSVQIVTNVLRELEVELSQVELHKLPYYEGKKTRQMDNIMASISESKGVIAISSVPMLGMHGAMQSFFDNATQYDMENFDKPMFTITYSEWLGEQEAAQMMLKCWNILGGIEGGSIYINKALPTSLLLERLEKETENFYRLIKQDRPNIGSSERIFYYNIKKQGYAHTAMPEANMNETKAAEPEIKSFEELIKEDTFANRLFSHNEQLIRNEQLAHQEMP</sequence>
<dbReference type="AlphaFoldDB" id="A0A9E2KCQ6"/>
<accession>A0A9E2KCQ6</accession>
<feature type="non-terminal residue" evidence="2">
    <location>
        <position position="236"/>
    </location>
</feature>
<evidence type="ECO:0000313" key="2">
    <source>
        <dbReference type="EMBL" id="MBU3804026.1"/>
    </source>
</evidence>
<dbReference type="InterPro" id="IPR005025">
    <property type="entry name" value="FMN_Rdtase-like_dom"/>
</dbReference>
<dbReference type="EMBL" id="JAHLFQ010000100">
    <property type="protein sequence ID" value="MBU3804026.1"/>
    <property type="molecule type" value="Genomic_DNA"/>
</dbReference>
<dbReference type="InterPro" id="IPR029039">
    <property type="entry name" value="Flavoprotein-like_sf"/>
</dbReference>
<dbReference type="Gene3D" id="3.40.50.360">
    <property type="match status" value="1"/>
</dbReference>
<comment type="caution">
    <text evidence="2">The sequence shown here is derived from an EMBL/GenBank/DDBJ whole genome shotgun (WGS) entry which is preliminary data.</text>
</comment>
<dbReference type="GO" id="GO:0016491">
    <property type="term" value="F:oxidoreductase activity"/>
    <property type="evidence" value="ECO:0007669"/>
    <property type="project" value="InterPro"/>
</dbReference>
<name>A0A9E2KCQ6_9FIRM</name>
<organism evidence="2 3">
    <name type="scientific">Candidatus Cellulosilyticum pullistercoris</name>
    <dbReference type="NCBI Taxonomy" id="2838521"/>
    <lineage>
        <taxon>Bacteria</taxon>
        <taxon>Bacillati</taxon>
        <taxon>Bacillota</taxon>
        <taxon>Clostridia</taxon>
        <taxon>Lachnospirales</taxon>
        <taxon>Cellulosilyticaceae</taxon>
        <taxon>Cellulosilyticum</taxon>
    </lineage>
</organism>
<protein>
    <recommendedName>
        <fullName evidence="1">NADPH-dependent FMN reductase-like domain-containing protein</fullName>
    </recommendedName>
</protein>
<feature type="domain" description="NADPH-dependent FMN reductase-like" evidence="1">
    <location>
        <begin position="15"/>
        <end position="131"/>
    </location>
</feature>
<gene>
    <name evidence="2" type="ORF">H9872_04635</name>
</gene>
<proteinExistence type="predicted"/>
<reference evidence="2" key="1">
    <citation type="journal article" date="2021" name="PeerJ">
        <title>Extensive microbial diversity within the chicken gut microbiome revealed by metagenomics and culture.</title>
        <authorList>
            <person name="Gilroy R."/>
            <person name="Ravi A."/>
            <person name="Getino M."/>
            <person name="Pursley I."/>
            <person name="Horton D.L."/>
            <person name="Alikhan N.F."/>
            <person name="Baker D."/>
            <person name="Gharbi K."/>
            <person name="Hall N."/>
            <person name="Watson M."/>
            <person name="Adriaenssens E.M."/>
            <person name="Foster-Nyarko E."/>
            <person name="Jarju S."/>
            <person name="Secka A."/>
            <person name="Antonio M."/>
            <person name="Oren A."/>
            <person name="Chaudhuri R.R."/>
            <person name="La Ragione R."/>
            <person name="Hildebrand F."/>
            <person name="Pallen M.J."/>
        </authorList>
    </citation>
    <scope>NUCLEOTIDE SEQUENCE</scope>
    <source>
        <strain evidence="2">B5-657</strain>
    </source>
</reference>
<dbReference type="Proteomes" id="UP000824229">
    <property type="component" value="Unassembled WGS sequence"/>
</dbReference>
<dbReference type="Pfam" id="PF03358">
    <property type="entry name" value="FMN_red"/>
    <property type="match status" value="1"/>
</dbReference>
<evidence type="ECO:0000313" key="3">
    <source>
        <dbReference type="Proteomes" id="UP000824229"/>
    </source>
</evidence>
<evidence type="ECO:0000259" key="1">
    <source>
        <dbReference type="Pfam" id="PF03358"/>
    </source>
</evidence>